<evidence type="ECO:0000256" key="2">
    <source>
        <dbReference type="ARBA" id="ARBA00022801"/>
    </source>
</evidence>
<proteinExistence type="inferred from homology"/>
<dbReference type="InterPro" id="IPR003703">
    <property type="entry name" value="Acyl_CoA_thio"/>
</dbReference>
<name>A0ABQ2KH96_9NOCA</name>
<evidence type="ECO:0000313" key="5">
    <source>
        <dbReference type="EMBL" id="GGN83099.1"/>
    </source>
</evidence>
<reference evidence="6" key="1">
    <citation type="journal article" date="2019" name="Int. J. Syst. Evol. Microbiol.">
        <title>The Global Catalogue of Microorganisms (GCM) 10K type strain sequencing project: providing services to taxonomists for standard genome sequencing and annotation.</title>
        <authorList>
            <consortium name="The Broad Institute Genomics Platform"/>
            <consortium name="The Broad Institute Genome Sequencing Center for Infectious Disease"/>
            <person name="Wu L."/>
            <person name="Ma J."/>
        </authorList>
    </citation>
    <scope>NUCLEOTIDE SEQUENCE [LARGE SCALE GENOMIC DNA]</scope>
    <source>
        <strain evidence="6">CGMCC 4.7329</strain>
    </source>
</reference>
<protein>
    <submittedName>
        <fullName evidence="5">Acyl-CoA thioesterase II</fullName>
    </submittedName>
</protein>
<evidence type="ECO:0000259" key="3">
    <source>
        <dbReference type="Pfam" id="PF13622"/>
    </source>
</evidence>
<evidence type="ECO:0000313" key="6">
    <source>
        <dbReference type="Proteomes" id="UP000658127"/>
    </source>
</evidence>
<evidence type="ECO:0000259" key="4">
    <source>
        <dbReference type="Pfam" id="PF20789"/>
    </source>
</evidence>
<gene>
    <name evidence="5" type="ORF">GCM10011610_35210</name>
</gene>
<dbReference type="EMBL" id="BMNE01000003">
    <property type="protein sequence ID" value="GGN83099.1"/>
    <property type="molecule type" value="Genomic_DNA"/>
</dbReference>
<dbReference type="Pfam" id="PF20789">
    <property type="entry name" value="4HBT_3C"/>
    <property type="match status" value="1"/>
</dbReference>
<dbReference type="Proteomes" id="UP000658127">
    <property type="component" value="Unassembled WGS sequence"/>
</dbReference>
<dbReference type="SUPFAM" id="SSF54637">
    <property type="entry name" value="Thioesterase/thiol ester dehydrase-isomerase"/>
    <property type="match status" value="2"/>
</dbReference>
<dbReference type="Gene3D" id="2.40.160.210">
    <property type="entry name" value="Acyl-CoA thioesterase, double hotdog domain"/>
    <property type="match status" value="1"/>
</dbReference>
<dbReference type="PANTHER" id="PTHR11066:SF34">
    <property type="entry name" value="ACYL-COENZYME A THIOESTERASE 8"/>
    <property type="match status" value="1"/>
</dbReference>
<keyword evidence="6" id="KW-1185">Reference proteome</keyword>
<dbReference type="InterPro" id="IPR049449">
    <property type="entry name" value="TesB_ACOT8-like_N"/>
</dbReference>
<dbReference type="PANTHER" id="PTHR11066">
    <property type="entry name" value="ACYL-COA THIOESTERASE"/>
    <property type="match status" value="1"/>
</dbReference>
<dbReference type="InterPro" id="IPR049450">
    <property type="entry name" value="ACOT8-like_C"/>
</dbReference>
<keyword evidence="2" id="KW-0378">Hydrolase</keyword>
<comment type="caution">
    <text evidence="5">The sequence shown here is derived from an EMBL/GenBank/DDBJ whole genome shotgun (WGS) entry which is preliminary data.</text>
</comment>
<dbReference type="CDD" id="cd03444">
    <property type="entry name" value="Thioesterase_II_repeat1"/>
    <property type="match status" value="1"/>
</dbReference>
<dbReference type="InterPro" id="IPR029069">
    <property type="entry name" value="HotDog_dom_sf"/>
</dbReference>
<dbReference type="Pfam" id="PF13622">
    <property type="entry name" value="4HBT_3"/>
    <property type="match status" value="1"/>
</dbReference>
<comment type="similarity">
    <text evidence="1">Belongs to the C/M/P thioester hydrolase family.</text>
</comment>
<sequence length="293" mass="31443">MCEHAAVAGGTDNWPVVDLADLLDVLDLAEIAPGRFRARNVTSTLPTTLGSQTLAQAVVAAERTVPQMAVQSLHGVFPRGGYADREVDVDVEVVQSGRALATVQVSFRQDGREHARVLAMLSVDEPDFLAHDAALPPGVPGPEECADLPCALLPWEVRTPGGADALALDLAGPPSLDVWMRCDKAPDLPVFSRALLAHGSEGFLGPVSLRPYPQAEIARRGGRGKSAMLTQTVTFHRPFTVHDWLLLRCESPFAGAGRMYARIQIFTPAGELVASVDAQGLMRAHEYSSRTHD</sequence>
<accession>A0ABQ2KH96</accession>
<feature type="domain" description="Acyl-CoA thioesterase-like C-terminal" evidence="4">
    <location>
        <begin position="152"/>
        <end position="276"/>
    </location>
</feature>
<evidence type="ECO:0000256" key="1">
    <source>
        <dbReference type="ARBA" id="ARBA00006538"/>
    </source>
</evidence>
<organism evidence="5 6">
    <name type="scientific">Nocardia rhizosphaerihabitans</name>
    <dbReference type="NCBI Taxonomy" id="1691570"/>
    <lineage>
        <taxon>Bacteria</taxon>
        <taxon>Bacillati</taxon>
        <taxon>Actinomycetota</taxon>
        <taxon>Actinomycetes</taxon>
        <taxon>Mycobacteriales</taxon>
        <taxon>Nocardiaceae</taxon>
        <taxon>Nocardia</taxon>
    </lineage>
</organism>
<dbReference type="InterPro" id="IPR042171">
    <property type="entry name" value="Acyl-CoA_hotdog"/>
</dbReference>
<feature type="domain" description="Acyl-CoA thioesterase-like N-terminal HotDog" evidence="3">
    <location>
        <begin position="48"/>
        <end position="120"/>
    </location>
</feature>